<evidence type="ECO:0008006" key="3">
    <source>
        <dbReference type="Google" id="ProtNLM"/>
    </source>
</evidence>
<reference evidence="1 2" key="1">
    <citation type="submission" date="2019-02" db="EMBL/GenBank/DDBJ databases">
        <title>Deep-cultivation of Planctomycetes and their phenomic and genomic characterization uncovers novel biology.</title>
        <authorList>
            <person name="Wiegand S."/>
            <person name="Jogler M."/>
            <person name="Boedeker C."/>
            <person name="Pinto D."/>
            <person name="Vollmers J."/>
            <person name="Rivas-Marin E."/>
            <person name="Kohn T."/>
            <person name="Peeters S.H."/>
            <person name="Heuer A."/>
            <person name="Rast P."/>
            <person name="Oberbeckmann S."/>
            <person name="Bunk B."/>
            <person name="Jeske O."/>
            <person name="Meyerdierks A."/>
            <person name="Storesund J.E."/>
            <person name="Kallscheuer N."/>
            <person name="Luecker S."/>
            <person name="Lage O.M."/>
            <person name="Pohl T."/>
            <person name="Merkel B.J."/>
            <person name="Hornburger P."/>
            <person name="Mueller R.-W."/>
            <person name="Bruemmer F."/>
            <person name="Labrenz M."/>
            <person name="Spormann A.M."/>
            <person name="Op den Camp H."/>
            <person name="Overmann J."/>
            <person name="Amann R."/>
            <person name="Jetten M.S.M."/>
            <person name="Mascher T."/>
            <person name="Medema M.H."/>
            <person name="Devos D.P."/>
            <person name="Kaster A.-K."/>
            <person name="Ovreas L."/>
            <person name="Rohde M."/>
            <person name="Galperin M.Y."/>
            <person name="Jogler C."/>
        </authorList>
    </citation>
    <scope>NUCLEOTIDE SEQUENCE [LARGE SCALE GENOMIC DNA]</scope>
    <source>
        <strain evidence="1 2">TBK1r</strain>
    </source>
</reference>
<proteinExistence type="predicted"/>
<dbReference type="EMBL" id="CP036432">
    <property type="protein sequence ID" value="QDV85131.1"/>
    <property type="molecule type" value="Genomic_DNA"/>
</dbReference>
<dbReference type="RefSeq" id="WP_145214376.1">
    <property type="nucleotide sequence ID" value="NZ_CP036432.1"/>
</dbReference>
<dbReference type="Pfam" id="PF05626">
    <property type="entry name" value="DUF790"/>
    <property type="match status" value="1"/>
</dbReference>
<protein>
    <recommendedName>
        <fullName evidence="3">DUF790 family protein</fullName>
    </recommendedName>
</protein>
<dbReference type="PANTHER" id="PTHR39640:SF1">
    <property type="entry name" value="DUF790 FAMILY PROTEIN"/>
    <property type="match status" value="1"/>
</dbReference>
<dbReference type="InterPro" id="IPR008508">
    <property type="entry name" value="Bax1"/>
</dbReference>
<name>A0ABX5XV12_9BACT</name>
<accession>A0ABX5XV12</accession>
<evidence type="ECO:0000313" key="2">
    <source>
        <dbReference type="Proteomes" id="UP000318081"/>
    </source>
</evidence>
<evidence type="ECO:0000313" key="1">
    <source>
        <dbReference type="EMBL" id="QDV85131.1"/>
    </source>
</evidence>
<keyword evidence="2" id="KW-1185">Reference proteome</keyword>
<gene>
    <name evidence="1" type="ORF">TBK1r_40850</name>
</gene>
<dbReference type="Proteomes" id="UP000318081">
    <property type="component" value="Chromosome"/>
</dbReference>
<sequence>MIRSEHSIVHYDFQRMIVRPDRLRRGTDADYVAAAKQMLRIYRDGIGDPRQVLHGRIETCLNRLSGCPPRRIAAFCKLLDDQSEYLSNRKAALQLRRQVFDFAADRHPIVEHREGIFDHDVHQVRSELAKELGRTWPEIEADLFSDVLELQRLQAFDSEWTPQQLLSAYNVAQTQAALYRATRVRIDATDDLKTIVRHAKLAGLMHRIDLIWSAEQPRYRFIFDGPQSSLRQSTRYGVRFAALAAKLLACRGWHMTAEILGPRKQRFRMELSPADGLSAALSAPDAFDSSLEADVDAAWQKAPVEGWTWKRESLLLVRGQTVMTPDFTLHHQQRGLLVYVEVVGFWTPEYLEEKCCRLQEFAGMTPSEGHAGDTVKWLLIVSGKIESNLREGLADLQLPMVSFDTSASPQTWIDAIG</sequence>
<dbReference type="PANTHER" id="PTHR39640">
    <property type="entry name" value="VNG6129C"/>
    <property type="match status" value="1"/>
</dbReference>
<organism evidence="1 2">
    <name type="scientific">Stieleria magnilauensis</name>
    <dbReference type="NCBI Taxonomy" id="2527963"/>
    <lineage>
        <taxon>Bacteria</taxon>
        <taxon>Pseudomonadati</taxon>
        <taxon>Planctomycetota</taxon>
        <taxon>Planctomycetia</taxon>
        <taxon>Pirellulales</taxon>
        <taxon>Pirellulaceae</taxon>
        <taxon>Stieleria</taxon>
    </lineage>
</organism>